<proteinExistence type="predicted"/>
<keyword evidence="2" id="KW-1003">Cell membrane</keyword>
<dbReference type="AlphaFoldDB" id="A0A6J5IX48"/>
<protein>
    <submittedName>
        <fullName evidence="7">Acyl-CoA synthetase</fullName>
    </submittedName>
</protein>
<reference evidence="7 8" key="1">
    <citation type="submission" date="2020-04" db="EMBL/GenBank/DDBJ databases">
        <authorList>
            <person name="Depoorter E."/>
        </authorList>
    </citation>
    <scope>NUCLEOTIDE SEQUENCE [LARGE SCALE GENOMIC DNA]</scope>
    <source>
        <strain evidence="7 8">BCC0132</strain>
    </source>
</reference>
<evidence type="ECO:0000313" key="7">
    <source>
        <dbReference type="EMBL" id="CAB3964281.1"/>
    </source>
</evidence>
<dbReference type="EMBL" id="CABWIK020000005">
    <property type="protein sequence ID" value="CAB3964281.1"/>
    <property type="molecule type" value="Genomic_DNA"/>
</dbReference>
<dbReference type="GO" id="GO:0016746">
    <property type="term" value="F:acyltransferase activity"/>
    <property type="evidence" value="ECO:0007669"/>
    <property type="project" value="UniProtKB-KW"/>
</dbReference>
<evidence type="ECO:0000256" key="5">
    <source>
        <dbReference type="ARBA" id="ARBA00023136"/>
    </source>
</evidence>
<evidence type="ECO:0000256" key="6">
    <source>
        <dbReference type="ARBA" id="ARBA00023315"/>
    </source>
</evidence>
<keyword evidence="5" id="KW-0472">Membrane</keyword>
<dbReference type="PANTHER" id="PTHR30606:SF9">
    <property type="entry name" value="LIPID A BIOSYNTHESIS LAUROYLTRANSFERASE"/>
    <property type="match status" value="1"/>
</dbReference>
<dbReference type="Pfam" id="PF03279">
    <property type="entry name" value="Lip_A_acyltrans"/>
    <property type="match status" value="1"/>
</dbReference>
<evidence type="ECO:0000256" key="3">
    <source>
        <dbReference type="ARBA" id="ARBA00022519"/>
    </source>
</evidence>
<keyword evidence="4" id="KW-0808">Transferase</keyword>
<comment type="subcellular location">
    <subcellularLocation>
        <location evidence="1">Cell inner membrane</location>
    </subcellularLocation>
</comment>
<dbReference type="InterPro" id="IPR014548">
    <property type="entry name" value="Ac_Trasf"/>
</dbReference>
<accession>A0A6J5IX48</accession>
<dbReference type="GO" id="GO:0005886">
    <property type="term" value="C:plasma membrane"/>
    <property type="evidence" value="ECO:0007669"/>
    <property type="project" value="UniProtKB-SubCell"/>
</dbReference>
<keyword evidence="3" id="KW-0997">Cell inner membrane</keyword>
<organism evidence="7 8">
    <name type="scientific">Burkholderia cenocepacia</name>
    <dbReference type="NCBI Taxonomy" id="95486"/>
    <lineage>
        <taxon>Bacteria</taxon>
        <taxon>Pseudomonadati</taxon>
        <taxon>Pseudomonadota</taxon>
        <taxon>Betaproteobacteria</taxon>
        <taxon>Burkholderiales</taxon>
        <taxon>Burkholderiaceae</taxon>
        <taxon>Burkholderia</taxon>
        <taxon>Burkholderia cepacia complex</taxon>
    </lineage>
</organism>
<dbReference type="RefSeq" id="WP_175237349.1">
    <property type="nucleotide sequence ID" value="NZ_CABWIK020000005.1"/>
</dbReference>
<dbReference type="PANTHER" id="PTHR30606">
    <property type="entry name" value="LIPID A BIOSYNTHESIS LAUROYL ACYLTRANSFERASE"/>
    <property type="match status" value="1"/>
</dbReference>
<gene>
    <name evidence="7" type="ORF">BCO9919_01281</name>
</gene>
<dbReference type="Proteomes" id="UP000494322">
    <property type="component" value="Unassembled WGS sequence"/>
</dbReference>
<evidence type="ECO:0000313" key="8">
    <source>
        <dbReference type="Proteomes" id="UP000494322"/>
    </source>
</evidence>
<evidence type="ECO:0000256" key="4">
    <source>
        <dbReference type="ARBA" id="ARBA00022679"/>
    </source>
</evidence>
<evidence type="ECO:0000256" key="2">
    <source>
        <dbReference type="ARBA" id="ARBA00022475"/>
    </source>
</evidence>
<dbReference type="PIRSF" id="PIRSF028561">
    <property type="entry name" value="Ac_Trasf"/>
    <property type="match status" value="1"/>
</dbReference>
<name>A0A6J5IX48_9BURK</name>
<keyword evidence="6" id="KW-0012">Acyltransferase</keyword>
<dbReference type="InterPro" id="IPR004960">
    <property type="entry name" value="LipA_acyltrans"/>
</dbReference>
<evidence type="ECO:0000256" key="1">
    <source>
        <dbReference type="ARBA" id="ARBA00004533"/>
    </source>
</evidence>
<dbReference type="GO" id="GO:0009247">
    <property type="term" value="P:glycolipid biosynthetic process"/>
    <property type="evidence" value="ECO:0007669"/>
    <property type="project" value="UniProtKB-ARBA"/>
</dbReference>
<dbReference type="CDD" id="cd07984">
    <property type="entry name" value="LPLAT_LABLAT-like"/>
    <property type="match status" value="1"/>
</dbReference>
<sequence>MKRTAWAERQERSNAGLLRAMTWISLRFGRQRARVVLHLIATYFVLFSPVACAASRDYLRRVLGRPARWRDVYRHVFTFAATIHDRIYLMNGRFDLFDIRLHGETLVDDALAGGRGAFLMGAHLGSFEVVRAIGRTHPDLRVVVTMYEKNARKINATLAAVNPAAQPEVIPLGQVDSMLKVRERLDANCMVGMLADRTLLDDAAASLRRLPLLGAPAAFPLGPLYMAAMLKRPVIFMTGLYRDGNRYDVHFETLADFSDVRRDARAAAVDAALARYVALLDKYCRAAPYNWFNYFDFWQGGDAATATVTARSDAACAGAGLAATRDSDA</sequence>